<dbReference type="KEGG" id="adu:107465203"/>
<keyword evidence="8" id="KW-1185">Reference proteome</keyword>
<dbReference type="Pfam" id="PF16188">
    <property type="entry name" value="Peptidase_M24_C"/>
    <property type="match status" value="1"/>
</dbReference>
<dbReference type="EC" id="2.7.1.35" evidence="2"/>
<dbReference type="PANTHER" id="PTHR10534:SF2">
    <property type="entry name" value="PYRIDOXAL KINASE"/>
    <property type="match status" value="1"/>
</dbReference>
<gene>
    <name evidence="9" type="primary">LOC107465203</name>
</gene>
<evidence type="ECO:0000313" key="8">
    <source>
        <dbReference type="Proteomes" id="UP000515211"/>
    </source>
</evidence>
<dbReference type="AlphaFoldDB" id="A0A9C6T9R4"/>
<evidence type="ECO:0000256" key="6">
    <source>
        <dbReference type="ARBA" id="ARBA00022840"/>
    </source>
</evidence>
<dbReference type="Gene3D" id="3.90.230.10">
    <property type="entry name" value="Creatinase/methionine aminopeptidase superfamily"/>
    <property type="match status" value="1"/>
</dbReference>
<evidence type="ECO:0000256" key="5">
    <source>
        <dbReference type="ARBA" id="ARBA00022777"/>
    </source>
</evidence>
<dbReference type="InterPro" id="IPR029056">
    <property type="entry name" value="Ribokinase-like"/>
</dbReference>
<organism evidence="8 9">
    <name type="scientific">Arachis duranensis</name>
    <name type="common">Wild peanut</name>
    <dbReference type="NCBI Taxonomy" id="130453"/>
    <lineage>
        <taxon>Eukaryota</taxon>
        <taxon>Viridiplantae</taxon>
        <taxon>Streptophyta</taxon>
        <taxon>Embryophyta</taxon>
        <taxon>Tracheophyta</taxon>
        <taxon>Spermatophyta</taxon>
        <taxon>Magnoliopsida</taxon>
        <taxon>eudicotyledons</taxon>
        <taxon>Gunneridae</taxon>
        <taxon>Pentapetalae</taxon>
        <taxon>rosids</taxon>
        <taxon>fabids</taxon>
        <taxon>Fabales</taxon>
        <taxon>Fabaceae</taxon>
        <taxon>Papilionoideae</taxon>
        <taxon>50 kb inversion clade</taxon>
        <taxon>dalbergioids sensu lato</taxon>
        <taxon>Dalbergieae</taxon>
        <taxon>Pterocarpus clade</taxon>
        <taxon>Arachis</taxon>
    </lineage>
</organism>
<feature type="domain" description="Peptidase M24 C-terminal" evidence="7">
    <location>
        <begin position="167"/>
        <end position="212"/>
    </location>
</feature>
<dbReference type="GO" id="GO:0005829">
    <property type="term" value="C:cytosol"/>
    <property type="evidence" value="ECO:0007669"/>
    <property type="project" value="TreeGrafter"/>
</dbReference>
<accession>A0A9C6T9R4</accession>
<protein>
    <recommendedName>
        <fullName evidence="2">pyridoxal kinase</fullName>
        <ecNumber evidence="2">2.7.1.35</ecNumber>
    </recommendedName>
</protein>
<keyword evidence="6" id="KW-0067">ATP-binding</keyword>
<evidence type="ECO:0000259" key="7">
    <source>
        <dbReference type="Pfam" id="PF16188"/>
    </source>
</evidence>
<dbReference type="GO" id="GO:0008478">
    <property type="term" value="F:pyridoxal kinase activity"/>
    <property type="evidence" value="ECO:0007669"/>
    <property type="project" value="UniProtKB-EC"/>
</dbReference>
<dbReference type="GeneID" id="107465203"/>
<dbReference type="Proteomes" id="UP000515211">
    <property type="component" value="Chromosome 9"/>
</dbReference>
<reference evidence="9" key="2">
    <citation type="submission" date="2025-08" db="UniProtKB">
        <authorList>
            <consortium name="RefSeq"/>
        </authorList>
    </citation>
    <scope>IDENTIFICATION</scope>
    <source>
        <tissue evidence="9">Whole plant</tissue>
    </source>
</reference>
<keyword evidence="5" id="KW-0418">Kinase</keyword>
<dbReference type="InterPro" id="IPR036005">
    <property type="entry name" value="Creatinase/aminopeptidase-like"/>
</dbReference>
<dbReference type="RefSeq" id="XP_052110197.1">
    <property type="nucleotide sequence ID" value="XM_052254237.1"/>
</dbReference>
<evidence type="ECO:0000256" key="1">
    <source>
        <dbReference type="ARBA" id="ARBA00008805"/>
    </source>
</evidence>
<evidence type="ECO:0000256" key="3">
    <source>
        <dbReference type="ARBA" id="ARBA00022679"/>
    </source>
</evidence>
<dbReference type="Gene3D" id="3.40.1190.20">
    <property type="match status" value="1"/>
</dbReference>
<reference evidence="8" key="1">
    <citation type="journal article" date="2016" name="Nat. Genet.">
        <title>The genome sequences of Arachis duranensis and Arachis ipaensis, the diploid ancestors of cultivated peanut.</title>
        <authorList>
            <person name="Bertioli D.J."/>
            <person name="Cannon S.B."/>
            <person name="Froenicke L."/>
            <person name="Huang G."/>
            <person name="Farmer A.D."/>
            <person name="Cannon E.K."/>
            <person name="Liu X."/>
            <person name="Gao D."/>
            <person name="Clevenger J."/>
            <person name="Dash S."/>
            <person name="Ren L."/>
            <person name="Moretzsohn M.C."/>
            <person name="Shirasawa K."/>
            <person name="Huang W."/>
            <person name="Vidigal B."/>
            <person name="Abernathy B."/>
            <person name="Chu Y."/>
            <person name="Niederhuth C.E."/>
            <person name="Umale P."/>
            <person name="Araujo A.C."/>
            <person name="Kozik A."/>
            <person name="Kim K.D."/>
            <person name="Burow M.D."/>
            <person name="Varshney R.K."/>
            <person name="Wang X."/>
            <person name="Zhang X."/>
            <person name="Barkley N."/>
            <person name="Guimaraes P.M."/>
            <person name="Isobe S."/>
            <person name="Guo B."/>
            <person name="Liao B."/>
            <person name="Stalker H.T."/>
            <person name="Schmitz R.J."/>
            <person name="Scheffler B.E."/>
            <person name="Leal-Bertioli S.C."/>
            <person name="Xun X."/>
            <person name="Jackson S.A."/>
            <person name="Michelmore R."/>
            <person name="Ozias-Akins P."/>
        </authorList>
    </citation>
    <scope>NUCLEOTIDE SEQUENCE [LARGE SCALE GENOMIC DNA]</scope>
    <source>
        <strain evidence="8">cv. V14167</strain>
    </source>
</reference>
<proteinExistence type="inferred from homology"/>
<keyword evidence="4" id="KW-0547">Nucleotide-binding</keyword>
<dbReference type="GO" id="GO:0009443">
    <property type="term" value="P:pyridoxal 5'-phosphate salvage"/>
    <property type="evidence" value="ECO:0007669"/>
    <property type="project" value="InterPro"/>
</dbReference>
<comment type="similarity">
    <text evidence="1">Belongs to the pyridoxine kinase family.</text>
</comment>
<evidence type="ECO:0000256" key="4">
    <source>
        <dbReference type="ARBA" id="ARBA00022741"/>
    </source>
</evidence>
<dbReference type="InterPro" id="IPR004625">
    <property type="entry name" value="PyrdxlKinase"/>
</dbReference>
<evidence type="ECO:0000256" key="2">
    <source>
        <dbReference type="ARBA" id="ARBA00012104"/>
    </source>
</evidence>
<dbReference type="PANTHER" id="PTHR10534">
    <property type="entry name" value="PYRIDOXAL KINASE"/>
    <property type="match status" value="1"/>
</dbReference>
<name>A0A9C6T9R4_ARADU</name>
<keyword evidence="3" id="KW-0808">Transferase</keyword>
<dbReference type="InterPro" id="IPR032416">
    <property type="entry name" value="Peptidase_M24_C"/>
</dbReference>
<evidence type="ECO:0000313" key="9">
    <source>
        <dbReference type="RefSeq" id="XP_052110197.1"/>
    </source>
</evidence>
<dbReference type="SUPFAM" id="SSF53613">
    <property type="entry name" value="Ribokinase-like"/>
    <property type="match status" value="1"/>
</dbReference>
<sequence>MWIQFEKCRFCLETGNVTVEIGGVQKEVSWCINCDGAVCDPAMGDEGKLYVPQELILIYRERVVPIASMLTPNQFEAELLTQFRIPKSFSCLHDKVLQAVVDVTVSQSPSQNERQGTTSVFANFVKNFTTGKADPNANQPAHPNILENLEQLFSNPPFLKPSSSTIKLLDSSLLSAAEIDWLNNYHSLVWEKVSQLLDGSARQLLWDNTRPIMQ</sequence>
<dbReference type="GO" id="GO:0005524">
    <property type="term" value="F:ATP binding"/>
    <property type="evidence" value="ECO:0007669"/>
    <property type="project" value="UniProtKB-KW"/>
</dbReference>